<reference evidence="2 3" key="1">
    <citation type="submission" date="2020-02" db="EMBL/GenBank/DDBJ databases">
        <title>Draft genome sequence of Haematococcus lacustris strain NIES-144.</title>
        <authorList>
            <person name="Morimoto D."/>
            <person name="Nakagawa S."/>
            <person name="Yoshida T."/>
            <person name="Sawayama S."/>
        </authorList>
    </citation>
    <scope>NUCLEOTIDE SEQUENCE [LARGE SCALE GENOMIC DNA]</scope>
    <source>
        <strain evidence="2 3">NIES-144</strain>
    </source>
</reference>
<dbReference type="AlphaFoldDB" id="A0A699ZAV1"/>
<gene>
    <name evidence="2" type="ORF">HaLaN_16788</name>
</gene>
<feature type="non-terminal residue" evidence="2">
    <location>
        <position position="1"/>
    </location>
</feature>
<protein>
    <submittedName>
        <fullName evidence="2">Uncharacterized protein</fullName>
    </submittedName>
</protein>
<proteinExistence type="predicted"/>
<feature type="region of interest" description="Disordered" evidence="1">
    <location>
        <begin position="248"/>
        <end position="268"/>
    </location>
</feature>
<feature type="region of interest" description="Disordered" evidence="1">
    <location>
        <begin position="1"/>
        <end position="125"/>
    </location>
</feature>
<sequence length="821" mass="85230">MQRCPPPGSGSGPCLPPAPPCEAPGAGAGPAGQDGFCYKEAGGQAATGMAQGGHQPGAIHDRPASSALPCVPPPAGPHAQPAAGGHGSQGAEAEPGRHGGSPPGGPGAGPGGLRAHQDSAGQQAETIAQTARLLAKAWLPCHKTKPDLLLALPRAELLLVSQALQAMLCSPIAAKQGSSQVLMAMADGSVGPAKSQALAALTPDSVWLVCWAQAMDVQQSAQAVNRSPDSQTASKEKAASMTLQLIPHDASSSEEKGEEVEGSSVPSLGADAAGGVERLYPPSALQVAHVALQTAITVAPLSLGLNLAWPKPLVTLLKDSLGVLAAQLEQGKVLDADMAAMEQYVRSVAQPLGGELPMSFMEAYVGRAMRDLGQAVMTLEFVIDLRLVLQARTLRQQITDLAQKLAGTSSLDAGGLHQLSALVTYLPLVKVQDEPSSPAWCWREVKLQLQLVVLQCLHGLTLPYTIVIGSPGEDGAVQAATLDLPTCLALCTCAAFVTSEPPAATASSLPGRHLTRATAPSSLPCTEVADQSGSLTLPRQLASEEAGGRDSSPLTQATHQHGILQLPLQVTMALTCALQQLRDSALTPHDMMHYDISVSTTAAAGSTGHSALNQQLQALGWAHALTLTLPASPAGASQEKHQAAIQDVPLGLPSSASCVAWPGPIPGKQLAAVLDLQQLAKLQAASNIDHQAELFQLHLRLARVCHAWYAGDDPPQPSGLQEPMPSRPVAQQVPPGPWCMQLAAACSQDSAFSASPQVCVDTFQVLGWDACASLFCIDTGETRRDTAPPGRALSCTDCMVWPACGYQQPWHIFTWSPHRII</sequence>
<evidence type="ECO:0000256" key="1">
    <source>
        <dbReference type="SAM" id="MobiDB-lite"/>
    </source>
</evidence>
<name>A0A699ZAV1_HAELA</name>
<dbReference type="Proteomes" id="UP000485058">
    <property type="component" value="Unassembled WGS sequence"/>
</dbReference>
<feature type="compositionally biased region" description="Gly residues" evidence="1">
    <location>
        <begin position="98"/>
        <end position="112"/>
    </location>
</feature>
<evidence type="ECO:0000313" key="3">
    <source>
        <dbReference type="Proteomes" id="UP000485058"/>
    </source>
</evidence>
<accession>A0A699ZAV1</accession>
<feature type="compositionally biased region" description="Pro residues" evidence="1">
    <location>
        <begin position="1"/>
        <end position="22"/>
    </location>
</feature>
<comment type="caution">
    <text evidence="2">The sequence shown here is derived from an EMBL/GenBank/DDBJ whole genome shotgun (WGS) entry which is preliminary data.</text>
</comment>
<keyword evidence="3" id="KW-1185">Reference proteome</keyword>
<feature type="non-terminal residue" evidence="2">
    <location>
        <position position="821"/>
    </location>
</feature>
<evidence type="ECO:0000313" key="2">
    <source>
        <dbReference type="EMBL" id="GFH19777.1"/>
    </source>
</evidence>
<dbReference type="EMBL" id="BLLF01001519">
    <property type="protein sequence ID" value="GFH19777.1"/>
    <property type="molecule type" value="Genomic_DNA"/>
</dbReference>
<organism evidence="2 3">
    <name type="scientific">Haematococcus lacustris</name>
    <name type="common">Green alga</name>
    <name type="synonym">Haematococcus pluvialis</name>
    <dbReference type="NCBI Taxonomy" id="44745"/>
    <lineage>
        <taxon>Eukaryota</taxon>
        <taxon>Viridiplantae</taxon>
        <taxon>Chlorophyta</taxon>
        <taxon>core chlorophytes</taxon>
        <taxon>Chlorophyceae</taxon>
        <taxon>CS clade</taxon>
        <taxon>Chlamydomonadales</taxon>
        <taxon>Haematococcaceae</taxon>
        <taxon>Haematococcus</taxon>
    </lineage>
</organism>